<proteinExistence type="inferred from homology"/>
<dbReference type="Pfam" id="PF03704">
    <property type="entry name" value="BTAD"/>
    <property type="match status" value="1"/>
</dbReference>
<feature type="domain" description="OmpR/PhoB-type" evidence="8">
    <location>
        <begin position="6"/>
        <end position="111"/>
    </location>
</feature>
<name>A0ABW9IV20_STRGJ</name>
<reference evidence="9 10" key="1">
    <citation type="submission" date="2024-12" db="EMBL/GenBank/DDBJ databases">
        <title>Forecasting of Potato common scab and diversities of Pathogenic streptomyces spp. in china.</title>
        <authorList>
            <person name="Handique U."/>
            <person name="Wu J."/>
        </authorList>
    </citation>
    <scope>NUCLEOTIDE SEQUENCE [LARGE SCALE GENOMIC DNA]</scope>
    <source>
        <strain evidence="9 10">ZRIMU1585</strain>
    </source>
</reference>
<dbReference type="Gene3D" id="3.40.50.300">
    <property type="entry name" value="P-loop containing nucleotide triphosphate hydrolases"/>
    <property type="match status" value="1"/>
</dbReference>
<evidence type="ECO:0000256" key="1">
    <source>
        <dbReference type="ARBA" id="ARBA00005820"/>
    </source>
</evidence>
<evidence type="ECO:0000256" key="6">
    <source>
        <dbReference type="PROSITE-ProRule" id="PRU01091"/>
    </source>
</evidence>
<comment type="similarity">
    <text evidence="1">Belongs to the AfsR/DnrI/RedD regulatory family.</text>
</comment>
<evidence type="ECO:0000256" key="2">
    <source>
        <dbReference type="ARBA" id="ARBA00023012"/>
    </source>
</evidence>
<dbReference type="InterPro" id="IPR001867">
    <property type="entry name" value="OmpR/PhoB-type_DNA-bd"/>
</dbReference>
<keyword evidence="4 6" id="KW-0238">DNA-binding</keyword>
<sequence>MSADPAPRGTRGAALRFELLGPVRAWRGGTELDLGFPQQRALLALLLAYEGRPVPAGELLGLLWPGHPPASAPNVVRRYLGALRRLLEPDLPPRAPGRRLLRHPGGHLLEVTPDEVDLLRFRELTRQGIRAAVTGRAETAALRFTDALGEWRGPVAMGIAAAAREHVRFTAVGRELLETARLAADAALLCGRTAQILPALRRATALDPLDEPLHARLILSLAACGLQAEALTAYEDVRRRLAAELGITPGTELAAAHTRVLRQDVGRLTSGPRVDVGRETPVVRVSRPGAAVDSRGESSGPGAAADSPGEGGAPGAAPAVPDGTPSTGHARLPPDIHGFTGRKAELEWLTAARDAVAGTAGTPAAVWIGGMAGVGKTALAVHWAHRAAGRFPDGHLYAALRGSDPARPAAEPEEALRAMLTALGVPATRMPAGAAALTGLYRTLLAGRRVLVVLDDAAGTEQLRPLLPAAPGCLALVTSRHALPGLIASGARPLRLEPPPADDARVMLARLIGADRASAEPGAADEILLRSGRLPLALAVVAERAAAHREIPLADTAAYLRETEGTLDAFTGGATADVRVAFLGSYRLLSPEAARLFRLLPRHGGPGLTPASAAALAGLPVRGARRLLGELAESHLITEHTPGHYTLHRLLGAFAAERARRT</sequence>
<dbReference type="InterPro" id="IPR027417">
    <property type="entry name" value="P-loop_NTPase"/>
</dbReference>
<evidence type="ECO:0000313" key="10">
    <source>
        <dbReference type="Proteomes" id="UP001631993"/>
    </source>
</evidence>
<dbReference type="InterPro" id="IPR011990">
    <property type="entry name" value="TPR-like_helical_dom_sf"/>
</dbReference>
<organism evidence="9 10">
    <name type="scientific">Streptomyces galilaeus</name>
    <dbReference type="NCBI Taxonomy" id="33899"/>
    <lineage>
        <taxon>Bacteria</taxon>
        <taxon>Bacillati</taxon>
        <taxon>Actinomycetota</taxon>
        <taxon>Actinomycetes</taxon>
        <taxon>Kitasatosporales</taxon>
        <taxon>Streptomycetaceae</taxon>
        <taxon>Streptomyces</taxon>
    </lineage>
</organism>
<evidence type="ECO:0000256" key="5">
    <source>
        <dbReference type="ARBA" id="ARBA00023163"/>
    </source>
</evidence>
<comment type="caution">
    <text evidence="9">The sequence shown here is derived from an EMBL/GenBank/DDBJ whole genome shotgun (WGS) entry which is preliminary data.</text>
</comment>
<dbReference type="RefSeq" id="WP_369277652.1">
    <property type="nucleotide sequence ID" value="NZ_JBJVMW010000016.1"/>
</dbReference>
<protein>
    <submittedName>
        <fullName evidence="9">BTAD domain-containing putative transcriptional regulator</fullName>
    </submittedName>
</protein>
<dbReference type="SUPFAM" id="SSF48452">
    <property type="entry name" value="TPR-like"/>
    <property type="match status" value="1"/>
</dbReference>
<accession>A0ABW9IV20</accession>
<dbReference type="InterPro" id="IPR005158">
    <property type="entry name" value="BTAD"/>
</dbReference>
<evidence type="ECO:0000256" key="4">
    <source>
        <dbReference type="ARBA" id="ARBA00023125"/>
    </source>
</evidence>
<feature type="DNA-binding region" description="OmpR/PhoB-type" evidence="6">
    <location>
        <begin position="6"/>
        <end position="111"/>
    </location>
</feature>
<dbReference type="SUPFAM" id="SSF52540">
    <property type="entry name" value="P-loop containing nucleoside triphosphate hydrolases"/>
    <property type="match status" value="1"/>
</dbReference>
<keyword evidence="5" id="KW-0804">Transcription</keyword>
<feature type="region of interest" description="Disordered" evidence="7">
    <location>
        <begin position="269"/>
        <end position="337"/>
    </location>
</feature>
<dbReference type="InterPro" id="IPR051677">
    <property type="entry name" value="AfsR-DnrI-RedD_regulator"/>
</dbReference>
<dbReference type="SMART" id="SM00862">
    <property type="entry name" value="Trans_reg_C"/>
    <property type="match status" value="1"/>
</dbReference>
<dbReference type="EMBL" id="JBJVNE010000019">
    <property type="protein sequence ID" value="MFM9650953.1"/>
    <property type="molecule type" value="Genomic_DNA"/>
</dbReference>
<evidence type="ECO:0000256" key="7">
    <source>
        <dbReference type="SAM" id="MobiDB-lite"/>
    </source>
</evidence>
<keyword evidence="3" id="KW-0805">Transcription regulation</keyword>
<evidence type="ECO:0000313" key="9">
    <source>
        <dbReference type="EMBL" id="MFM9650953.1"/>
    </source>
</evidence>
<dbReference type="CDD" id="cd15831">
    <property type="entry name" value="BTAD"/>
    <property type="match status" value="1"/>
</dbReference>
<dbReference type="SUPFAM" id="SSF46894">
    <property type="entry name" value="C-terminal effector domain of the bipartite response regulators"/>
    <property type="match status" value="1"/>
</dbReference>
<dbReference type="PROSITE" id="PS51755">
    <property type="entry name" value="OMPR_PHOB"/>
    <property type="match status" value="1"/>
</dbReference>
<dbReference type="InterPro" id="IPR036388">
    <property type="entry name" value="WH-like_DNA-bd_sf"/>
</dbReference>
<dbReference type="Proteomes" id="UP001631993">
    <property type="component" value="Unassembled WGS sequence"/>
</dbReference>
<dbReference type="InterPro" id="IPR016032">
    <property type="entry name" value="Sig_transdc_resp-reg_C-effctor"/>
</dbReference>
<evidence type="ECO:0000256" key="3">
    <source>
        <dbReference type="ARBA" id="ARBA00023015"/>
    </source>
</evidence>
<dbReference type="SMART" id="SM01043">
    <property type="entry name" value="BTAD"/>
    <property type="match status" value="1"/>
</dbReference>
<dbReference type="PRINTS" id="PR00364">
    <property type="entry name" value="DISEASERSIST"/>
</dbReference>
<feature type="compositionally biased region" description="Low complexity" evidence="7">
    <location>
        <begin position="297"/>
        <end position="308"/>
    </location>
</feature>
<dbReference type="Gene3D" id="1.10.10.10">
    <property type="entry name" value="Winged helix-like DNA-binding domain superfamily/Winged helix DNA-binding domain"/>
    <property type="match status" value="1"/>
</dbReference>
<gene>
    <name evidence="9" type="ORF">ACKI1S_32995</name>
</gene>
<keyword evidence="10" id="KW-1185">Reference proteome</keyword>
<dbReference type="PANTHER" id="PTHR35807:SF1">
    <property type="entry name" value="TRANSCRIPTIONAL REGULATOR REDD"/>
    <property type="match status" value="1"/>
</dbReference>
<dbReference type="PANTHER" id="PTHR35807">
    <property type="entry name" value="TRANSCRIPTIONAL REGULATOR REDD-RELATED"/>
    <property type="match status" value="1"/>
</dbReference>
<evidence type="ECO:0000259" key="8">
    <source>
        <dbReference type="PROSITE" id="PS51755"/>
    </source>
</evidence>
<keyword evidence="2" id="KW-0902">Two-component regulatory system</keyword>
<dbReference type="Gene3D" id="1.25.40.10">
    <property type="entry name" value="Tetratricopeptide repeat domain"/>
    <property type="match status" value="1"/>
</dbReference>